<dbReference type="PANTHER" id="PTHR34990">
    <property type="entry name" value="UDP-2,3-DIACYLGLUCOSAMINE HYDROLASE-RELATED"/>
    <property type="match status" value="1"/>
</dbReference>
<evidence type="ECO:0000256" key="8">
    <source>
        <dbReference type="ARBA" id="ARBA00023136"/>
    </source>
</evidence>
<dbReference type="NCBIfam" id="NF003743">
    <property type="entry name" value="PRK05340.1"/>
    <property type="match status" value="1"/>
</dbReference>
<keyword evidence="6 10" id="KW-0378">Hydrolase</keyword>
<comment type="caution">
    <text evidence="12">The sequence shown here is derived from an EMBL/GenBank/DDBJ whole genome shotgun (WGS) entry which is preliminary data.</text>
</comment>
<organism evidence="12 13">
    <name type="scientific">Aliikangiella marina</name>
    <dbReference type="NCBI Taxonomy" id="1712262"/>
    <lineage>
        <taxon>Bacteria</taxon>
        <taxon>Pseudomonadati</taxon>
        <taxon>Pseudomonadota</taxon>
        <taxon>Gammaproteobacteria</taxon>
        <taxon>Oceanospirillales</taxon>
        <taxon>Pleioneaceae</taxon>
        <taxon>Aliikangiella</taxon>
    </lineage>
</organism>
<feature type="binding site" evidence="10">
    <location>
        <position position="162"/>
    </location>
    <ligand>
        <name>substrate</name>
    </ligand>
</feature>
<dbReference type="PANTHER" id="PTHR34990:SF1">
    <property type="entry name" value="UDP-2,3-DIACYLGLUCOSAMINE HYDROLASE"/>
    <property type="match status" value="1"/>
</dbReference>
<keyword evidence="9 10" id="KW-0464">Manganese</keyword>
<sequence>MNKVIHLISDLHLQEAQPKLYDLLERYMVEIAPKSDQLYVLGDLFELWVGDDHYTPFNEKVINLFKGYTQNGGELFIGHGNRDFLIGNVFAESCGAQLLDEPYNFTWFDKSICLMHGDSLCTDDVAYMQLRQMVRSPQWQAEFLSQPVDARLAFAASLREQSKSAMQEKAAEIMDVNQQAVLDAAKSNHCDWLIHGHTHRPDTHQLKEITDQHLRIVLSDWREEGQYLALKDGEFSSHYFGTE</sequence>
<evidence type="ECO:0000256" key="2">
    <source>
        <dbReference type="ARBA" id="ARBA00022516"/>
    </source>
</evidence>
<dbReference type="EMBL" id="VIKR01000001">
    <property type="protein sequence ID" value="TQV76606.1"/>
    <property type="molecule type" value="Genomic_DNA"/>
</dbReference>
<dbReference type="UniPathway" id="UPA00359">
    <property type="reaction ID" value="UER00480"/>
</dbReference>
<keyword evidence="2 10" id="KW-0444">Lipid biosynthesis</keyword>
<feature type="binding site" evidence="10">
    <location>
        <position position="116"/>
    </location>
    <ligand>
        <name>Mn(2+)</name>
        <dbReference type="ChEBI" id="CHEBI:29035"/>
        <label>2</label>
    </ligand>
</feature>
<dbReference type="AlphaFoldDB" id="A0A545THE1"/>
<dbReference type="GO" id="GO:0030145">
    <property type="term" value="F:manganese ion binding"/>
    <property type="evidence" value="ECO:0007669"/>
    <property type="project" value="UniProtKB-UniRule"/>
</dbReference>
<evidence type="ECO:0000256" key="3">
    <source>
        <dbReference type="ARBA" id="ARBA00022519"/>
    </source>
</evidence>
<comment type="similarity">
    <text evidence="10">Belongs to the LpxH family.</text>
</comment>
<dbReference type="SUPFAM" id="SSF56300">
    <property type="entry name" value="Metallo-dependent phosphatases"/>
    <property type="match status" value="1"/>
</dbReference>
<evidence type="ECO:0000259" key="11">
    <source>
        <dbReference type="Pfam" id="PF00149"/>
    </source>
</evidence>
<dbReference type="GO" id="GO:0008758">
    <property type="term" value="F:UDP-2,3-diacylglucosamine hydrolase activity"/>
    <property type="evidence" value="ECO:0007669"/>
    <property type="project" value="UniProtKB-UniRule"/>
</dbReference>
<feature type="binding site" evidence="10">
    <location>
        <begin position="81"/>
        <end position="82"/>
    </location>
    <ligand>
        <name>substrate</name>
    </ligand>
</feature>
<protein>
    <recommendedName>
        <fullName evidence="10">UDP-2,3-diacylglucosamine hydrolase</fullName>
        <ecNumber evidence="10">3.6.1.54</ecNumber>
    </recommendedName>
    <alternativeName>
        <fullName evidence="10">UDP-2,3-diacylglucosamine diphosphatase</fullName>
    </alternativeName>
</protein>
<evidence type="ECO:0000256" key="10">
    <source>
        <dbReference type="HAMAP-Rule" id="MF_00575"/>
    </source>
</evidence>
<dbReference type="InterPro" id="IPR029052">
    <property type="entry name" value="Metallo-depent_PP-like"/>
</dbReference>
<evidence type="ECO:0000313" key="13">
    <source>
        <dbReference type="Proteomes" id="UP000317839"/>
    </source>
</evidence>
<dbReference type="OrthoDB" id="9783283at2"/>
<dbReference type="CDD" id="cd07398">
    <property type="entry name" value="MPP_YbbF-LpxH"/>
    <property type="match status" value="1"/>
</dbReference>
<feature type="binding site" evidence="10">
    <location>
        <position position="197"/>
    </location>
    <ligand>
        <name>Mn(2+)</name>
        <dbReference type="ChEBI" id="CHEBI:29035"/>
        <label>2</label>
    </ligand>
</feature>
<feature type="binding site" evidence="10">
    <location>
        <position position="81"/>
    </location>
    <ligand>
        <name>Mn(2+)</name>
        <dbReference type="ChEBI" id="CHEBI:29035"/>
        <label>2</label>
    </ligand>
</feature>
<evidence type="ECO:0000256" key="6">
    <source>
        <dbReference type="ARBA" id="ARBA00022801"/>
    </source>
</evidence>
<evidence type="ECO:0000256" key="4">
    <source>
        <dbReference type="ARBA" id="ARBA00022556"/>
    </source>
</evidence>
<dbReference type="GO" id="GO:0019897">
    <property type="term" value="C:extrinsic component of plasma membrane"/>
    <property type="evidence" value="ECO:0007669"/>
    <property type="project" value="UniProtKB-UniRule"/>
</dbReference>
<evidence type="ECO:0000256" key="5">
    <source>
        <dbReference type="ARBA" id="ARBA00022723"/>
    </source>
</evidence>
<dbReference type="InterPro" id="IPR010138">
    <property type="entry name" value="UDP-diacylglucosamine_Hdrlase"/>
</dbReference>
<comment type="cofactor">
    <cofactor evidence="10">
        <name>Mn(2+)</name>
        <dbReference type="ChEBI" id="CHEBI:29035"/>
    </cofactor>
    <text evidence="10">Binds 2 Mn(2+) ions per subunit in a binuclear metal center.</text>
</comment>
<keyword evidence="3 10" id="KW-0997">Cell inner membrane</keyword>
<dbReference type="GO" id="GO:0005737">
    <property type="term" value="C:cytoplasm"/>
    <property type="evidence" value="ECO:0007669"/>
    <property type="project" value="InterPro"/>
</dbReference>
<feature type="binding site" evidence="10">
    <location>
        <position position="43"/>
    </location>
    <ligand>
        <name>Mn(2+)</name>
        <dbReference type="ChEBI" id="CHEBI:29035"/>
        <label>2</label>
    </ligand>
</feature>
<comment type="caution">
    <text evidence="10">Lacks conserved residue(s) required for the propagation of feature annotation.</text>
</comment>
<keyword evidence="4 10" id="KW-0441">Lipid A biosynthesis</keyword>
<evidence type="ECO:0000256" key="7">
    <source>
        <dbReference type="ARBA" id="ARBA00023098"/>
    </source>
</evidence>
<dbReference type="GO" id="GO:0009245">
    <property type="term" value="P:lipid A biosynthetic process"/>
    <property type="evidence" value="ECO:0007669"/>
    <property type="project" value="UniProtKB-UniRule"/>
</dbReference>
<evidence type="ECO:0000256" key="9">
    <source>
        <dbReference type="ARBA" id="ARBA00023211"/>
    </source>
</evidence>
<comment type="function">
    <text evidence="10">Hydrolyzes the pyrophosphate bond of UDP-2,3-diacylglucosamine to yield 2,3-diacylglucosamine 1-phosphate (lipid X) and UMP by catalyzing the attack of water at the alpha-P atom. Involved in the biosynthesis of lipid A, a phosphorylated glycolipid that anchors the lipopolysaccharide to the outer membrane of the cell.</text>
</comment>
<dbReference type="Proteomes" id="UP000317839">
    <property type="component" value="Unassembled WGS sequence"/>
</dbReference>
<feature type="binding site" evidence="10">
    <location>
        <position position="124"/>
    </location>
    <ligand>
        <name>substrate</name>
    </ligand>
</feature>
<dbReference type="NCBIfam" id="TIGR01854">
    <property type="entry name" value="lipid_A_lpxH"/>
    <property type="match status" value="1"/>
</dbReference>
<gene>
    <name evidence="10" type="primary">lpxH</name>
    <name evidence="12" type="ORF">FLL45_01215</name>
</gene>
<dbReference type="InterPro" id="IPR043461">
    <property type="entry name" value="LpxH-like"/>
</dbReference>
<dbReference type="InterPro" id="IPR004843">
    <property type="entry name" value="Calcineurin-like_PHP"/>
</dbReference>
<reference evidence="12 13" key="1">
    <citation type="submission" date="2019-06" db="EMBL/GenBank/DDBJ databases">
        <title>Draft genome of Aliikangiella marina GYP-15.</title>
        <authorList>
            <person name="Wang G."/>
        </authorList>
    </citation>
    <scope>NUCLEOTIDE SEQUENCE [LARGE SCALE GENOMIC DNA]</scope>
    <source>
        <strain evidence="12 13">GYP-15</strain>
    </source>
</reference>
<feature type="binding site" evidence="10">
    <location>
        <position position="10"/>
    </location>
    <ligand>
        <name>Mn(2+)</name>
        <dbReference type="ChEBI" id="CHEBI:29035"/>
        <label>1</label>
    </ligand>
</feature>
<feature type="binding site" evidence="10">
    <location>
        <position position="12"/>
    </location>
    <ligand>
        <name>Mn(2+)</name>
        <dbReference type="ChEBI" id="CHEBI:29035"/>
        <label>1</label>
    </ligand>
</feature>
<proteinExistence type="inferred from homology"/>
<feature type="binding site" evidence="10">
    <location>
        <position position="169"/>
    </location>
    <ligand>
        <name>substrate</name>
    </ligand>
</feature>
<comment type="catalytic activity">
    <reaction evidence="10">
        <text>UDP-2-N,3-O-bis[(3R)-3-hydroxytetradecanoyl]-alpha-D-glucosamine + H2O = 2-N,3-O-bis[(3R)-3-hydroxytetradecanoyl]-alpha-D-glucosaminyl 1-phosphate + UMP + 2 H(+)</text>
        <dbReference type="Rhea" id="RHEA:25213"/>
        <dbReference type="ChEBI" id="CHEBI:15377"/>
        <dbReference type="ChEBI" id="CHEBI:15378"/>
        <dbReference type="ChEBI" id="CHEBI:57865"/>
        <dbReference type="ChEBI" id="CHEBI:57957"/>
        <dbReference type="ChEBI" id="CHEBI:78847"/>
        <dbReference type="EC" id="3.6.1.54"/>
    </reaction>
</comment>
<comment type="pathway">
    <text evidence="10">Glycolipid biosynthesis; lipid IV(A) biosynthesis; lipid IV(A) from (3R)-3-hydroxytetradecanoyl-[acyl-carrier-protein] and UDP-N-acetyl-alpha-D-glucosamine: step 4/6.</text>
</comment>
<keyword evidence="5 10" id="KW-0479">Metal-binding</keyword>
<dbReference type="HAMAP" id="MF_00575">
    <property type="entry name" value="LpxH"/>
    <property type="match status" value="1"/>
</dbReference>
<name>A0A545THE1_9GAMM</name>
<feature type="binding site" evidence="10">
    <location>
        <position position="199"/>
    </location>
    <ligand>
        <name>Mn(2+)</name>
        <dbReference type="ChEBI" id="CHEBI:29035"/>
        <label>1</label>
    </ligand>
</feature>
<dbReference type="Gene3D" id="3.60.21.10">
    <property type="match status" value="1"/>
</dbReference>
<accession>A0A545THE1</accession>
<keyword evidence="13" id="KW-1185">Reference proteome</keyword>
<dbReference type="RefSeq" id="WP_142887966.1">
    <property type="nucleotide sequence ID" value="NZ_VIKR01000001.1"/>
</dbReference>
<feature type="binding site" evidence="10">
    <location>
        <position position="43"/>
    </location>
    <ligand>
        <name>Mn(2+)</name>
        <dbReference type="ChEBI" id="CHEBI:29035"/>
        <label>1</label>
    </ligand>
</feature>
<dbReference type="EC" id="3.6.1.54" evidence="10"/>
<keyword evidence="1 10" id="KW-1003">Cell membrane</keyword>
<dbReference type="Pfam" id="PF00149">
    <property type="entry name" value="Metallophos"/>
    <property type="match status" value="1"/>
</dbReference>
<evidence type="ECO:0000313" key="12">
    <source>
        <dbReference type="EMBL" id="TQV76606.1"/>
    </source>
</evidence>
<keyword evidence="8 10" id="KW-0472">Membrane</keyword>
<feature type="binding site" evidence="10">
    <location>
        <position position="197"/>
    </location>
    <ligand>
        <name>substrate</name>
    </ligand>
</feature>
<comment type="subcellular location">
    <subcellularLocation>
        <location evidence="10">Cell inner membrane</location>
        <topology evidence="10">Peripheral membrane protein</topology>
        <orientation evidence="10">Cytoplasmic side</orientation>
    </subcellularLocation>
</comment>
<keyword evidence="7 10" id="KW-0443">Lipid metabolism</keyword>
<feature type="domain" description="Calcineurin-like phosphoesterase" evidence="11">
    <location>
        <begin position="5"/>
        <end position="201"/>
    </location>
</feature>
<evidence type="ECO:0000256" key="1">
    <source>
        <dbReference type="ARBA" id="ARBA00022475"/>
    </source>
</evidence>